<evidence type="ECO:0000256" key="3">
    <source>
        <dbReference type="ARBA" id="ARBA00022989"/>
    </source>
</evidence>
<feature type="transmembrane region" description="Helical" evidence="6">
    <location>
        <begin position="735"/>
        <end position="753"/>
    </location>
</feature>
<feature type="compositionally biased region" description="Polar residues" evidence="5">
    <location>
        <begin position="935"/>
        <end position="948"/>
    </location>
</feature>
<evidence type="ECO:0000256" key="5">
    <source>
        <dbReference type="SAM" id="MobiDB-lite"/>
    </source>
</evidence>
<dbReference type="Pfam" id="PF10337">
    <property type="entry name" value="ArAE_2_N"/>
    <property type="match status" value="1"/>
</dbReference>
<dbReference type="PANTHER" id="PTHR47804">
    <property type="entry name" value="60S RIBOSOMAL PROTEIN L19"/>
    <property type="match status" value="1"/>
</dbReference>
<dbReference type="PANTHER" id="PTHR47804:SF3">
    <property type="entry name" value="PROTEIN BRE4"/>
    <property type="match status" value="1"/>
</dbReference>
<feature type="region of interest" description="Disordered" evidence="5">
    <location>
        <begin position="935"/>
        <end position="956"/>
    </location>
</feature>
<sequence>MKRSITDIYDSWITKKIPLWKRVIKATIGYEICSILCLVPAVASALGAVPYLLPLGALFFHAGTTIGCQIEQIWLNFFLMIISATWCGVIGYLITLYNHARINMGIPLYDNGGSLIAAIAFFLCVFVIAYYRLKYPRLFTPSLEAFTLPFFTLTKQLDSTSYNIMMLLTIVYPPLIGGGIALLVNIVLWPETAAKNHELSLHNAFYSIRMVLRGIQNEYVIHPTVANTQNDAKQSLSQVKFKLQSDITALRKAAGEAKYELVVSHYSARWLKPTTKSIEKVASILVSTTLAVEEEKKIILVNNLAATLGHQRTMNSGGAMSLTNDNDEDKEELYESAGLRRRSNASREYLTNPISPYSTVQKIEYKQLSSIQQAVNPHVNEFLSVCNRCFCAIQYRLSRYKVFSSDQELIEQVMEDEDLSLIDNNNLKTLMTNGLNKFQEVEKIIQDGLDRCKTHPKEDHFLVYTLVFTLSECGQEIMRLDDHTKELVGKRTRYSRIWIPKVPLKNLLKKTSRLAKGSTSPATQAIMENQDAILLTDMRRTASRMHQDPRQALSDDKDEMDDMEATYGVPLQNAPGKHWWNRVLLAMMHWFQYGPTQYAFKFAISMEILALPAWLPVPGLNNWYNENHGQWALLSGMVVSNFTIGATLLQSMFRIVATIIGALWGYIALLAAHRTNPYVLSVMVLVFAGPFWFIFLGSKYPRIGFISLLTLVVIVNTGHVDMYGETTFEIVWKRTVTAIIAVLVVMVVNYLMWPIWAREEMRKQLALLLMDTGIYYFQVASLACHNDTQSRRWQTTFKETELASKSLRKRLDTVTELLTMSASEPRLTKSSFPRGVYASILDHERNILFWISHMKRSQVAQTFITTGVRDMVMNPVNQYRKEMAAAVHLYLFTLAGSLRNKAALPASLPSAEVARQHLQIRLGELWTELHQQRQSSKQIANMPANSSQDRYRGRSDKSLQNGERQMYWQTYAAGSVQVINEQEAMGELIVKLMGQHVFRVAEKNWARL</sequence>
<evidence type="ECO:0000313" key="8">
    <source>
        <dbReference type="EMBL" id="KAG2171324.1"/>
    </source>
</evidence>
<dbReference type="EMBL" id="JAEPQZ010000022">
    <property type="protein sequence ID" value="KAG2171324.1"/>
    <property type="molecule type" value="Genomic_DNA"/>
</dbReference>
<accession>A0A8H7U9C8</accession>
<feature type="transmembrane region" description="Helical" evidence="6">
    <location>
        <begin position="28"/>
        <end position="53"/>
    </location>
</feature>
<organism evidence="8 9">
    <name type="scientific">Mortierella isabellina</name>
    <name type="common">Filamentous fungus</name>
    <name type="synonym">Umbelopsis isabellina</name>
    <dbReference type="NCBI Taxonomy" id="91625"/>
    <lineage>
        <taxon>Eukaryota</taxon>
        <taxon>Fungi</taxon>
        <taxon>Fungi incertae sedis</taxon>
        <taxon>Mucoromycota</taxon>
        <taxon>Mucoromycotina</taxon>
        <taxon>Umbelopsidomycetes</taxon>
        <taxon>Umbelopsidales</taxon>
        <taxon>Umbelopsidaceae</taxon>
        <taxon>Umbelopsis</taxon>
    </lineage>
</organism>
<feature type="domain" description="Putative ER transporter 6TM N-terminal" evidence="7">
    <location>
        <begin position="109"/>
        <end position="390"/>
    </location>
</feature>
<dbReference type="AlphaFoldDB" id="A0A8H7U9C8"/>
<feature type="transmembrane region" description="Helical" evidence="6">
    <location>
        <begin position="73"/>
        <end position="94"/>
    </location>
</feature>
<keyword evidence="3 6" id="KW-1133">Transmembrane helix</keyword>
<protein>
    <recommendedName>
        <fullName evidence="7">Putative ER transporter 6TM N-terminal domain-containing protein</fullName>
    </recommendedName>
</protein>
<dbReference type="InterPro" id="IPR052430">
    <property type="entry name" value="IVT-Associated"/>
</dbReference>
<feature type="transmembrane region" description="Helical" evidence="6">
    <location>
        <begin position="629"/>
        <end position="648"/>
    </location>
</feature>
<evidence type="ECO:0000256" key="1">
    <source>
        <dbReference type="ARBA" id="ARBA00004141"/>
    </source>
</evidence>
<evidence type="ECO:0000259" key="7">
    <source>
        <dbReference type="Pfam" id="PF10337"/>
    </source>
</evidence>
<feature type="transmembrane region" description="Helical" evidence="6">
    <location>
        <begin position="678"/>
        <end position="696"/>
    </location>
</feature>
<feature type="transmembrane region" description="Helical" evidence="6">
    <location>
        <begin position="703"/>
        <end position="723"/>
    </location>
</feature>
<dbReference type="GO" id="GO:0016020">
    <property type="term" value="C:membrane"/>
    <property type="evidence" value="ECO:0007669"/>
    <property type="project" value="UniProtKB-SubCell"/>
</dbReference>
<feature type="transmembrane region" description="Helical" evidence="6">
    <location>
        <begin position="164"/>
        <end position="188"/>
    </location>
</feature>
<dbReference type="InterPro" id="IPR023244">
    <property type="entry name" value="Brefeldin_A-sensitivity_4"/>
</dbReference>
<dbReference type="InterPro" id="IPR020966">
    <property type="entry name" value="ALMT"/>
</dbReference>
<evidence type="ECO:0000256" key="2">
    <source>
        <dbReference type="ARBA" id="ARBA00022692"/>
    </source>
</evidence>
<evidence type="ECO:0000256" key="4">
    <source>
        <dbReference type="ARBA" id="ARBA00023136"/>
    </source>
</evidence>
<evidence type="ECO:0000313" key="9">
    <source>
        <dbReference type="Proteomes" id="UP000654370"/>
    </source>
</evidence>
<dbReference type="GO" id="GO:0015743">
    <property type="term" value="P:malate transport"/>
    <property type="evidence" value="ECO:0007669"/>
    <property type="project" value="InterPro"/>
</dbReference>
<name>A0A8H7U9C8_MORIS</name>
<gene>
    <name evidence="8" type="ORF">INT43_002946</name>
</gene>
<evidence type="ECO:0000256" key="6">
    <source>
        <dbReference type="SAM" id="Phobius"/>
    </source>
</evidence>
<comment type="caution">
    <text evidence="8">The sequence shown here is derived from an EMBL/GenBank/DDBJ whole genome shotgun (WGS) entry which is preliminary data.</text>
</comment>
<keyword evidence="2 6" id="KW-0812">Transmembrane</keyword>
<feature type="transmembrane region" description="Helical" evidence="6">
    <location>
        <begin position="655"/>
        <end position="672"/>
    </location>
</feature>
<dbReference type="PRINTS" id="PR02047">
    <property type="entry name" value="BREFELDNASP4"/>
</dbReference>
<keyword evidence="4 6" id="KW-0472">Membrane</keyword>
<feature type="transmembrane region" description="Helical" evidence="6">
    <location>
        <begin position="115"/>
        <end position="133"/>
    </location>
</feature>
<reference evidence="8" key="1">
    <citation type="submission" date="2020-12" db="EMBL/GenBank/DDBJ databases">
        <title>Metabolic potential, ecology and presence of endohyphal bacteria is reflected in genomic diversity of Mucoromycotina.</title>
        <authorList>
            <person name="Muszewska A."/>
            <person name="Okrasinska A."/>
            <person name="Steczkiewicz K."/>
            <person name="Drgas O."/>
            <person name="Orlowska M."/>
            <person name="Perlinska-Lenart U."/>
            <person name="Aleksandrzak-Piekarczyk T."/>
            <person name="Szatraj K."/>
            <person name="Zielenkiewicz U."/>
            <person name="Pilsyk S."/>
            <person name="Malc E."/>
            <person name="Mieczkowski P."/>
            <person name="Kruszewska J.S."/>
            <person name="Biernat P."/>
            <person name="Pawlowska J."/>
        </authorList>
    </citation>
    <scope>NUCLEOTIDE SEQUENCE</scope>
    <source>
        <strain evidence="8">WA0000067209</strain>
    </source>
</reference>
<comment type="subcellular location">
    <subcellularLocation>
        <location evidence="1">Membrane</location>
        <topology evidence="1">Multi-pass membrane protein</topology>
    </subcellularLocation>
</comment>
<dbReference type="Pfam" id="PF11744">
    <property type="entry name" value="ALMT"/>
    <property type="match status" value="1"/>
</dbReference>
<dbReference type="OrthoDB" id="68611at2759"/>
<dbReference type="Proteomes" id="UP000654370">
    <property type="component" value="Unassembled WGS sequence"/>
</dbReference>
<proteinExistence type="predicted"/>
<keyword evidence="9" id="KW-1185">Reference proteome</keyword>
<feature type="transmembrane region" description="Helical" evidence="6">
    <location>
        <begin position="598"/>
        <end position="617"/>
    </location>
</feature>
<dbReference type="InterPro" id="IPR018823">
    <property type="entry name" value="ArAE_2_N"/>
</dbReference>